<dbReference type="GO" id="GO:0006351">
    <property type="term" value="P:DNA-templated transcription"/>
    <property type="evidence" value="ECO:0007669"/>
    <property type="project" value="InterPro"/>
</dbReference>
<evidence type="ECO:0000313" key="10">
    <source>
        <dbReference type="Proteomes" id="UP000745764"/>
    </source>
</evidence>
<feature type="region of interest" description="Disordered" evidence="7">
    <location>
        <begin position="95"/>
        <end position="127"/>
    </location>
</feature>
<dbReference type="EMBL" id="CAINUL010000003">
    <property type="protein sequence ID" value="CAD0109400.1"/>
    <property type="molecule type" value="Genomic_DNA"/>
</dbReference>
<dbReference type="InterPro" id="IPR013087">
    <property type="entry name" value="Znf_C2H2_type"/>
</dbReference>
<dbReference type="PANTHER" id="PTHR47660">
    <property type="entry name" value="TRANSCRIPTION FACTOR WITH C2H2 AND ZN(2)-CYS(6) DNA BINDING DOMAIN (EUROFUNG)-RELATED-RELATED"/>
    <property type="match status" value="1"/>
</dbReference>
<dbReference type="InterPro" id="IPR007219">
    <property type="entry name" value="XnlR_reg_dom"/>
</dbReference>
<protein>
    <recommendedName>
        <fullName evidence="8">C2H2-type domain-containing protein</fullName>
    </recommendedName>
</protein>
<evidence type="ECO:0000256" key="6">
    <source>
        <dbReference type="PROSITE-ProRule" id="PRU00042"/>
    </source>
</evidence>
<evidence type="ECO:0000259" key="8">
    <source>
        <dbReference type="PROSITE" id="PS50157"/>
    </source>
</evidence>
<keyword evidence="3" id="KW-0805">Transcription regulation</keyword>
<dbReference type="Gene3D" id="3.30.160.60">
    <property type="entry name" value="Classic Zinc Finger"/>
    <property type="match status" value="1"/>
</dbReference>
<feature type="domain" description="C2H2-type" evidence="8">
    <location>
        <begin position="9"/>
        <end position="36"/>
    </location>
</feature>
<dbReference type="PANTHER" id="PTHR47660:SF7">
    <property type="entry name" value="TRANSCRIPTION FACTOR WITH C2H2 AND ZN(2)-CYS(6) DNA BINDING DOMAIN (EUROFUNG)"/>
    <property type="match status" value="1"/>
</dbReference>
<evidence type="ECO:0000256" key="2">
    <source>
        <dbReference type="ARBA" id="ARBA00022833"/>
    </source>
</evidence>
<gene>
    <name evidence="9" type="ORF">AWRI4620_LOCUS3655</name>
</gene>
<dbReference type="PROSITE" id="PS50157">
    <property type="entry name" value="ZINC_FINGER_C2H2_2"/>
    <property type="match status" value="2"/>
</dbReference>
<keyword evidence="5" id="KW-0539">Nucleus</keyword>
<feature type="region of interest" description="Disordered" evidence="7">
    <location>
        <begin position="218"/>
        <end position="267"/>
    </location>
</feature>
<feature type="compositionally biased region" description="Polar residues" evidence="7">
    <location>
        <begin position="237"/>
        <end position="252"/>
    </location>
</feature>
<evidence type="ECO:0000256" key="4">
    <source>
        <dbReference type="ARBA" id="ARBA00023163"/>
    </source>
</evidence>
<keyword evidence="6" id="KW-0863">Zinc-finger</keyword>
<keyword evidence="4" id="KW-0804">Transcription</keyword>
<accession>A0A9N8KGS6</accession>
<evidence type="ECO:0000256" key="7">
    <source>
        <dbReference type="SAM" id="MobiDB-lite"/>
    </source>
</evidence>
<comment type="caution">
    <text evidence="9">The sequence shown here is derived from an EMBL/GenBank/DDBJ whole genome shotgun (WGS) entry which is preliminary data.</text>
</comment>
<dbReference type="Pfam" id="PF04082">
    <property type="entry name" value="Fungal_trans"/>
    <property type="match status" value="1"/>
</dbReference>
<feature type="domain" description="C2H2-type" evidence="8">
    <location>
        <begin position="37"/>
        <end position="59"/>
    </location>
</feature>
<dbReference type="GO" id="GO:0003677">
    <property type="term" value="F:DNA binding"/>
    <property type="evidence" value="ECO:0007669"/>
    <property type="project" value="InterPro"/>
</dbReference>
<dbReference type="AlphaFoldDB" id="A0A9N8KGS6"/>
<keyword evidence="1" id="KW-0479">Metal-binding</keyword>
<dbReference type="PROSITE" id="PS00028">
    <property type="entry name" value="ZINC_FINGER_C2H2_1"/>
    <property type="match status" value="2"/>
</dbReference>
<dbReference type="SUPFAM" id="SSF57667">
    <property type="entry name" value="beta-beta-alpha zinc fingers"/>
    <property type="match status" value="1"/>
</dbReference>
<proteinExistence type="predicted"/>
<dbReference type="GO" id="GO:0008270">
    <property type="term" value="F:zinc ion binding"/>
    <property type="evidence" value="ECO:0007669"/>
    <property type="project" value="UniProtKB-KW"/>
</dbReference>
<evidence type="ECO:0000256" key="3">
    <source>
        <dbReference type="ARBA" id="ARBA00023015"/>
    </source>
</evidence>
<feature type="non-terminal residue" evidence="9">
    <location>
        <position position="753"/>
    </location>
</feature>
<keyword evidence="10" id="KW-1185">Reference proteome</keyword>
<evidence type="ECO:0000313" key="9">
    <source>
        <dbReference type="EMBL" id="CAD0109400.1"/>
    </source>
</evidence>
<dbReference type="InterPro" id="IPR036236">
    <property type="entry name" value="Znf_C2H2_sf"/>
</dbReference>
<dbReference type="OrthoDB" id="10018191at2759"/>
<sequence>IPPATSAMFECSVCSRSYATQSSLTRHAHNHASEGRHTCSICDISFRRKDLLARHERIHQVGASSRNERDRRRCHTACQPCGVCSQTQAKCSYGRPTRRKSRRAVTDDLDEPDQDSIGSPATSAGLEEPVAATITGSPSPLLFDTNAAPAEQFPLTPGSLLVGASDQNQLNPDEQEFANILALMHTAPHENFSSLLEPWSTAINWPWTHEDLYLRNGPDYGPSPSNGLHDLPLSTGVPGQQAQDDRQQSTAHVGNDHTPESNAQTELPMTPTQIVDIIINEALDSARDQARWIRFWESASDRVRAVFNLSNAPEVSQSNGILDHFVDIYLEQFQPLWPLIWQPSFERGQLHPLLLLTMTSIGALYSGSASSRYGSLLHEKMREILLVSPPRVDHTDQENLDLGRAMLLTQVAAIYFEQQHAFSAAQKLGALLNVHAQKMRLFSYRPHRGIPTAINLQSTTNTSAIGWHKQIALDPNEVLPLLQPLEHELLLYGLQYSVWRFSHDSGMFKRLTGLDADSEPGPTTNDLFSVSNDELYTANHDHLDYSTRKMAGLRRERQNVICALRKWKSMVASSQMSNQYGHNRTTYLSGLMLFHLSFLRLHAPVGTIQQVVYHQGTRSESVEALGRTIVEWSTTDQAVVAIKHACSMWTLIEKETSRPTSSQARYTILTVISVYQAATVIWAVAGACEKSRQSLNMMGSSKHIESHQVELSTANTPNLMSLFAELFPKMTSTWKTQSSFLDMVLGLATKTLM</sequence>
<evidence type="ECO:0000256" key="1">
    <source>
        <dbReference type="ARBA" id="ARBA00022723"/>
    </source>
</evidence>
<evidence type="ECO:0000256" key="5">
    <source>
        <dbReference type="ARBA" id="ARBA00023242"/>
    </source>
</evidence>
<dbReference type="SMART" id="SM00355">
    <property type="entry name" value="ZnF_C2H2"/>
    <property type="match status" value="2"/>
</dbReference>
<dbReference type="Pfam" id="PF00096">
    <property type="entry name" value="zf-C2H2"/>
    <property type="match status" value="2"/>
</dbReference>
<reference evidence="9" key="1">
    <citation type="submission" date="2020-06" db="EMBL/GenBank/DDBJ databases">
        <authorList>
            <person name="Onetto C."/>
        </authorList>
    </citation>
    <scope>NUCLEOTIDE SEQUENCE</scope>
</reference>
<name>A0A9N8KGS6_9PEZI</name>
<dbReference type="Proteomes" id="UP000745764">
    <property type="component" value="Unassembled WGS sequence"/>
</dbReference>
<keyword evidence="2" id="KW-0862">Zinc</keyword>
<organism evidence="9 10">
    <name type="scientific">Aureobasidium uvarum</name>
    <dbReference type="NCBI Taxonomy" id="2773716"/>
    <lineage>
        <taxon>Eukaryota</taxon>
        <taxon>Fungi</taxon>
        <taxon>Dikarya</taxon>
        <taxon>Ascomycota</taxon>
        <taxon>Pezizomycotina</taxon>
        <taxon>Dothideomycetes</taxon>
        <taxon>Dothideomycetidae</taxon>
        <taxon>Dothideales</taxon>
        <taxon>Saccotheciaceae</taxon>
        <taxon>Aureobasidium</taxon>
    </lineage>
</organism>